<reference evidence="3 4" key="1">
    <citation type="submission" date="2017-09" db="EMBL/GenBank/DDBJ databases">
        <authorList>
            <person name="Lee N."/>
            <person name="Cho B.-K."/>
        </authorList>
    </citation>
    <scope>NUCLEOTIDE SEQUENCE [LARGE SCALE GENOMIC DNA]</scope>
    <source>
        <strain evidence="3 4">ATCC 12769</strain>
    </source>
</reference>
<dbReference type="InterPro" id="IPR041127">
    <property type="entry name" value="PET_hydrolase/cutinase-like"/>
</dbReference>
<dbReference type="EMBL" id="CP023702">
    <property type="protein sequence ID" value="QEU76239.1"/>
    <property type="molecule type" value="Genomic_DNA"/>
</dbReference>
<keyword evidence="3" id="KW-0378">Hydrolase</keyword>
<keyword evidence="4" id="KW-1185">Reference proteome</keyword>
<dbReference type="Pfam" id="PF12740">
    <property type="entry name" value="PETase"/>
    <property type="match status" value="1"/>
</dbReference>
<name>A0A5J6FI13_9ACTN</name>
<gene>
    <name evidence="3" type="ORF">CP967_33505</name>
</gene>
<dbReference type="KEGG" id="snk:CP967_33505"/>
<dbReference type="PANTHER" id="PTHR33428:SF14">
    <property type="entry name" value="CARBOXYLESTERASE TYPE B DOMAIN-CONTAINING PROTEIN"/>
    <property type="match status" value="1"/>
</dbReference>
<protein>
    <submittedName>
        <fullName evidence="3">Alpha/beta hydrolase</fullName>
    </submittedName>
</protein>
<evidence type="ECO:0000313" key="3">
    <source>
        <dbReference type="EMBL" id="QEU76239.1"/>
    </source>
</evidence>
<feature type="domain" description="PET hydrolase/cutinase-like" evidence="2">
    <location>
        <begin position="55"/>
        <end position="270"/>
    </location>
</feature>
<organism evidence="3 4">
    <name type="scientific">Streptomyces nitrosporeus</name>
    <dbReference type="NCBI Taxonomy" id="28894"/>
    <lineage>
        <taxon>Bacteria</taxon>
        <taxon>Bacillati</taxon>
        <taxon>Actinomycetota</taxon>
        <taxon>Actinomycetes</taxon>
        <taxon>Kitasatosporales</taxon>
        <taxon>Streptomycetaceae</taxon>
        <taxon>Streptomyces</taxon>
    </lineage>
</organism>
<dbReference type="Gene3D" id="3.40.50.1820">
    <property type="entry name" value="alpha/beta hydrolase"/>
    <property type="match status" value="1"/>
</dbReference>
<dbReference type="PANTHER" id="PTHR33428">
    <property type="entry name" value="CHLOROPHYLLASE-2, CHLOROPLASTIC"/>
    <property type="match status" value="1"/>
</dbReference>
<dbReference type="GO" id="GO:0016787">
    <property type="term" value="F:hydrolase activity"/>
    <property type="evidence" value="ECO:0007669"/>
    <property type="project" value="UniProtKB-KW"/>
</dbReference>
<dbReference type="InterPro" id="IPR029058">
    <property type="entry name" value="AB_hydrolase_fold"/>
</dbReference>
<dbReference type="AlphaFoldDB" id="A0A5J6FI13"/>
<dbReference type="SUPFAM" id="SSF53474">
    <property type="entry name" value="alpha/beta-Hydrolases"/>
    <property type="match status" value="1"/>
</dbReference>
<dbReference type="OrthoDB" id="9812672at2"/>
<dbReference type="Proteomes" id="UP000326178">
    <property type="component" value="Chromosome"/>
</dbReference>
<evidence type="ECO:0000313" key="4">
    <source>
        <dbReference type="Proteomes" id="UP000326178"/>
    </source>
</evidence>
<accession>A0A5J6FI13</accession>
<sequence length="295" mass="31373">MKGLMRRVPGAATGSAPRTPRAGRFFRPELLLAAVLLAPAQTAAAEPAVVAGGGTGPHPAGHETVPGLPGHTVYRPDVLPDSGKLPIVAWGNGACRADGTWFRNILTEFASHGFLVVANGVPGGSGQTSSDMLTNALDWAVAENSAPGSRFRGRIDTTKIAAMGQSCGGLETMEVADDPRIDTTVMWNSGLMSLFDKWTRLRRLHAPIAYFAGGSKDIAYENALDDWDRLPAFMGNLDVGHYGTYAEPNGGEFGRVGVNWLKWQLKGDTAAKAEFVGPDCGLCTGEWDVMRKNFS</sequence>
<evidence type="ECO:0000256" key="1">
    <source>
        <dbReference type="SAM" id="MobiDB-lite"/>
    </source>
</evidence>
<feature type="region of interest" description="Disordered" evidence="1">
    <location>
        <begin position="1"/>
        <end position="20"/>
    </location>
</feature>
<proteinExistence type="predicted"/>
<evidence type="ECO:0000259" key="2">
    <source>
        <dbReference type="Pfam" id="PF12740"/>
    </source>
</evidence>